<evidence type="ECO:0000256" key="6">
    <source>
        <dbReference type="ARBA" id="ARBA00022989"/>
    </source>
</evidence>
<proteinExistence type="inferred from homology"/>
<dbReference type="GeneID" id="43583399"/>
<evidence type="ECO:0000256" key="2">
    <source>
        <dbReference type="ARBA" id="ARBA00004370"/>
    </source>
</evidence>
<evidence type="ECO:0000256" key="5">
    <source>
        <dbReference type="ARBA" id="ARBA00022692"/>
    </source>
</evidence>
<sequence length="112" mass="12845">MSRVYGFLGGILVTTSVAYYTATEFRRNSEFVTGQLKQSREVLDNYGKPNPFVPRKIEVETRDDIKETMKDLWNHEIVRGVNWFYNIQWNVLGKRVENAAGKLVDSIKGATA</sequence>
<organism evidence="12 13">
    <name type="scientific">Magnusiomyces paraingens</name>
    <dbReference type="NCBI Taxonomy" id="2606893"/>
    <lineage>
        <taxon>Eukaryota</taxon>
        <taxon>Fungi</taxon>
        <taxon>Dikarya</taxon>
        <taxon>Ascomycota</taxon>
        <taxon>Saccharomycotina</taxon>
        <taxon>Dipodascomycetes</taxon>
        <taxon>Dipodascales</taxon>
        <taxon>Dipodascaceae</taxon>
        <taxon>Magnusiomyces</taxon>
    </lineage>
</organism>
<dbReference type="Pfam" id="PF17050">
    <property type="entry name" value="AIM5"/>
    <property type="match status" value="1"/>
</dbReference>
<accession>A0A5E8BVE4</accession>
<dbReference type="GO" id="GO:0044284">
    <property type="term" value="C:mitochondrial crista junction"/>
    <property type="evidence" value="ECO:0007669"/>
    <property type="project" value="InterPro"/>
</dbReference>
<evidence type="ECO:0000313" key="12">
    <source>
        <dbReference type="EMBL" id="VVT55413.1"/>
    </source>
</evidence>
<evidence type="ECO:0000256" key="9">
    <source>
        <dbReference type="ARBA" id="ARBA00032159"/>
    </source>
</evidence>
<evidence type="ECO:0000256" key="11">
    <source>
        <dbReference type="RuleBase" id="RU363010"/>
    </source>
</evidence>
<dbReference type="GO" id="GO:0042407">
    <property type="term" value="P:cristae formation"/>
    <property type="evidence" value="ECO:0007669"/>
    <property type="project" value="InterPro"/>
</dbReference>
<dbReference type="EMBL" id="CABVLU010000003">
    <property type="protein sequence ID" value="VVT55413.1"/>
    <property type="molecule type" value="Genomic_DNA"/>
</dbReference>
<keyword evidence="6" id="KW-1133">Transmembrane helix</keyword>
<evidence type="ECO:0000256" key="1">
    <source>
        <dbReference type="ARBA" id="ARBA00002689"/>
    </source>
</evidence>
<dbReference type="GO" id="GO:0061617">
    <property type="term" value="C:MICOS complex"/>
    <property type="evidence" value="ECO:0007669"/>
    <property type="project" value="UniProtKB-UniRule"/>
</dbReference>
<dbReference type="RefSeq" id="XP_031855190.1">
    <property type="nucleotide sequence ID" value="XM_031999299.1"/>
</dbReference>
<protein>
    <recommendedName>
        <fullName evidence="4 11">MICOS complex subunit MIC12</fullName>
    </recommendedName>
    <alternativeName>
        <fullName evidence="10 11">Altered inheritance of mitochondria protein 5, mitochondrial</fullName>
    </alternativeName>
    <alternativeName>
        <fullName evidence="9 11">Found in mitochondrial proteome protein 51</fullName>
    </alternativeName>
</protein>
<comment type="function">
    <text evidence="1 11">Component of the MICOS complex, a large protein complex of the mitochondrial inner membrane that plays crucial roles in the maintenance of crista junctions, inner membrane architecture, and formation of contact sites to the outer membrane.</text>
</comment>
<keyword evidence="13" id="KW-1185">Reference proteome</keyword>
<evidence type="ECO:0000256" key="3">
    <source>
        <dbReference type="ARBA" id="ARBA00009188"/>
    </source>
</evidence>
<evidence type="ECO:0000256" key="4">
    <source>
        <dbReference type="ARBA" id="ARBA00018170"/>
    </source>
</evidence>
<keyword evidence="8" id="KW-0472">Membrane</keyword>
<name>A0A5E8BVE4_9ASCO</name>
<reference evidence="12 13" key="1">
    <citation type="submission" date="2019-09" db="EMBL/GenBank/DDBJ databases">
        <authorList>
            <person name="Brejova B."/>
        </authorList>
    </citation>
    <scope>NUCLEOTIDE SEQUENCE [LARGE SCALE GENOMIC DNA]</scope>
</reference>
<evidence type="ECO:0000313" key="13">
    <source>
        <dbReference type="Proteomes" id="UP000398389"/>
    </source>
</evidence>
<dbReference type="Proteomes" id="UP000398389">
    <property type="component" value="Unassembled WGS sequence"/>
</dbReference>
<evidence type="ECO:0000256" key="7">
    <source>
        <dbReference type="ARBA" id="ARBA00023128"/>
    </source>
</evidence>
<keyword evidence="11" id="KW-0999">Mitochondrion inner membrane</keyword>
<comment type="subcellular location">
    <subcellularLocation>
        <location evidence="2">Membrane</location>
    </subcellularLocation>
    <subcellularLocation>
        <location evidence="11">Mitochondrion inner membrane</location>
        <topology evidence="11">Single-pass membrane protein</topology>
    </subcellularLocation>
</comment>
<gene>
    <name evidence="12" type="ORF">SAPINGB_P004584</name>
</gene>
<dbReference type="InterPro" id="IPR031463">
    <property type="entry name" value="Mic12"/>
</dbReference>
<keyword evidence="7 11" id="KW-0496">Mitochondrion</keyword>
<keyword evidence="5" id="KW-0812">Transmembrane</keyword>
<comment type="similarity">
    <text evidence="3 11">Belongs to the MICOS complex subunit Mic12 family.</text>
</comment>
<dbReference type="OrthoDB" id="4037694at2759"/>
<comment type="subunit">
    <text evidence="11">Component of the mitochondrial contact site and cristae organizing system (MICOS) complex.</text>
</comment>
<evidence type="ECO:0000256" key="8">
    <source>
        <dbReference type="ARBA" id="ARBA00023136"/>
    </source>
</evidence>
<evidence type="ECO:0000256" key="10">
    <source>
        <dbReference type="ARBA" id="ARBA00032985"/>
    </source>
</evidence>
<dbReference type="AlphaFoldDB" id="A0A5E8BVE4"/>